<dbReference type="InterPro" id="IPR036322">
    <property type="entry name" value="WD40_repeat_dom_sf"/>
</dbReference>
<keyword evidence="4" id="KW-1185">Reference proteome</keyword>
<dbReference type="InterPro" id="IPR001680">
    <property type="entry name" value="WD40_rpt"/>
</dbReference>
<dbReference type="Pfam" id="PF00400">
    <property type="entry name" value="WD40"/>
    <property type="match status" value="1"/>
</dbReference>
<dbReference type="AlphaFoldDB" id="A0A8J5GXF7"/>
<dbReference type="PANTHER" id="PTHR45086:SF1">
    <property type="entry name" value="WD REPEAT-CONTAINING PROTEIN PCN"/>
    <property type="match status" value="1"/>
</dbReference>
<dbReference type="EMBL" id="JACMSC010000008">
    <property type="protein sequence ID" value="KAG6511846.1"/>
    <property type="molecule type" value="Genomic_DNA"/>
</dbReference>
<dbReference type="PROSITE" id="PS50294">
    <property type="entry name" value="WD_REPEATS_REGION"/>
    <property type="match status" value="1"/>
</dbReference>
<evidence type="ECO:0000256" key="1">
    <source>
        <dbReference type="PROSITE-ProRule" id="PRU00221"/>
    </source>
</evidence>
<dbReference type="Proteomes" id="UP000734854">
    <property type="component" value="Unassembled WGS sequence"/>
</dbReference>
<dbReference type="SUPFAM" id="SSF50978">
    <property type="entry name" value="WD40 repeat-like"/>
    <property type="match status" value="1"/>
</dbReference>
<dbReference type="PANTHER" id="PTHR45086">
    <property type="entry name" value="WD REPEAT-CONTAINING PROTEIN PCN"/>
    <property type="match status" value="1"/>
</dbReference>
<accession>A0A8J5GXF7</accession>
<sequence length="889" mass="99003">MEKLRIHWNSSVEWKPSAVVALATSADGLRVAAAREDGSVEIWLVSPGSVGWHCQLTVQGVPSSRVSSLVWCCSSLKSEGAGRLLSSNIDGTISEWDLYSLNQKVILDSIGVSIWQISAEPSVDFMHPDVTDSKLVANGHTSHDAPSDCESCLNDGDDEYDELDHPTTKTDGQRLVLACDDGCIRMYKISDKDGFIYSRSFPRVSGRILSVTWSHDAKFVFSGSSDGLIRCWDAASFHEKYRITAGLGGLGSGPELCIWSLLFLRSGTLVSGDSTGSVQFWDGNYGTLMQAHAYHKGDVNALATIPSQNRVFSAGSDGQEDRLGGRPLRDRRGSRAIHPLGALVASLASSLTLLTRNHPPRLALLAPPPPARSPAPLSSLPELLFLFGLLLRPRPKLYELFLACFVILYKLTEEMSISEEKGICQEKLFKWIYVGYIRAHTHDVRALAMTVPISREDISPEEKIVKVRRQEKPVEFSYHKWAHLGVPMLISGGDDAKLIAYSAREFTQFSPHDICPAPQRPLIKLVNDTVSDGDSMMLVQQSSGWIDVLQVKLIGKKVVTQLLARVKSKGSSKIICSAISSSGMLFAYSDQKKPCLFELKKAEVGKSKWIINKIQLPKRLPYAHSIIFSADSSYLMLAGHDRKIYVVDIKGLELVDTFVPQRKLDSMNLQPDEPPMTRMCTSADGQWLAAINCFGDIYIFNLEINRQHWFISRMNDASITAADFPPKNSNVFVVTTSSNEVFIFDLEAKQLGEWSKQNTNHLPRRFQEFPGEIIGLSFLPSSLSVIIYSSRAMCLIDFGMPIVQEEKVQIGLDPSSDKNERNKTNWAKRKRKSHEQKSSNTKNFDFFVFKDPALFVGHLSDNSLLLMGKQWLDVARNFDAPIHRHIFGT</sequence>
<dbReference type="SUPFAM" id="SSF50998">
    <property type="entry name" value="Quinoprotein alcohol dehydrogenase-like"/>
    <property type="match status" value="1"/>
</dbReference>
<dbReference type="Gene3D" id="2.130.10.10">
    <property type="entry name" value="YVTN repeat-like/Quinoprotein amine dehydrogenase"/>
    <property type="match status" value="3"/>
</dbReference>
<dbReference type="InterPro" id="IPR015943">
    <property type="entry name" value="WD40/YVTN_repeat-like_dom_sf"/>
</dbReference>
<name>A0A8J5GXF7_ZINOF</name>
<feature type="repeat" description="WD" evidence="1">
    <location>
        <begin position="201"/>
        <end position="233"/>
    </location>
</feature>
<dbReference type="GO" id="GO:0010073">
    <property type="term" value="P:meristem maintenance"/>
    <property type="evidence" value="ECO:0007669"/>
    <property type="project" value="InterPro"/>
</dbReference>
<dbReference type="InterPro" id="IPR011047">
    <property type="entry name" value="Quinoprotein_ADH-like_sf"/>
</dbReference>
<dbReference type="PROSITE" id="PS50082">
    <property type="entry name" value="WD_REPEATS_2"/>
    <property type="match status" value="1"/>
</dbReference>
<dbReference type="GO" id="GO:0035266">
    <property type="term" value="P:meristem growth"/>
    <property type="evidence" value="ECO:0007669"/>
    <property type="project" value="InterPro"/>
</dbReference>
<protein>
    <submittedName>
        <fullName evidence="3">Uncharacterized protein</fullName>
    </submittedName>
</protein>
<evidence type="ECO:0000313" key="4">
    <source>
        <dbReference type="Proteomes" id="UP000734854"/>
    </source>
</evidence>
<comment type="caution">
    <text evidence="3">The sequence shown here is derived from an EMBL/GenBank/DDBJ whole genome shotgun (WGS) entry which is preliminary data.</text>
</comment>
<keyword evidence="1" id="KW-0853">WD repeat</keyword>
<gene>
    <name evidence="3" type="ORF">ZIOFF_029924</name>
</gene>
<reference evidence="3 4" key="1">
    <citation type="submission" date="2020-08" db="EMBL/GenBank/DDBJ databases">
        <title>Plant Genome Project.</title>
        <authorList>
            <person name="Zhang R.-G."/>
        </authorList>
    </citation>
    <scope>NUCLEOTIDE SEQUENCE [LARGE SCALE GENOMIC DNA]</scope>
    <source>
        <tissue evidence="3">Rhizome</tissue>
    </source>
</reference>
<feature type="region of interest" description="Disordered" evidence="2">
    <location>
        <begin position="813"/>
        <end position="837"/>
    </location>
</feature>
<proteinExistence type="predicted"/>
<evidence type="ECO:0000256" key="2">
    <source>
        <dbReference type="SAM" id="MobiDB-lite"/>
    </source>
</evidence>
<organism evidence="3 4">
    <name type="scientific">Zingiber officinale</name>
    <name type="common">Ginger</name>
    <name type="synonym">Amomum zingiber</name>
    <dbReference type="NCBI Taxonomy" id="94328"/>
    <lineage>
        <taxon>Eukaryota</taxon>
        <taxon>Viridiplantae</taxon>
        <taxon>Streptophyta</taxon>
        <taxon>Embryophyta</taxon>
        <taxon>Tracheophyta</taxon>
        <taxon>Spermatophyta</taxon>
        <taxon>Magnoliopsida</taxon>
        <taxon>Liliopsida</taxon>
        <taxon>Zingiberales</taxon>
        <taxon>Zingiberaceae</taxon>
        <taxon>Zingiber</taxon>
    </lineage>
</organism>
<evidence type="ECO:0000313" key="3">
    <source>
        <dbReference type="EMBL" id="KAG6511846.1"/>
    </source>
</evidence>
<dbReference type="InterPro" id="IPR044622">
    <property type="entry name" value="PCN"/>
</dbReference>
<dbReference type="SMART" id="SM00320">
    <property type="entry name" value="WD40"/>
    <property type="match status" value="8"/>
</dbReference>